<dbReference type="GO" id="GO:0005737">
    <property type="term" value="C:cytoplasm"/>
    <property type="evidence" value="ECO:0007669"/>
    <property type="project" value="UniProtKB-SubCell"/>
</dbReference>
<feature type="binding site" evidence="5 7">
    <location>
        <begin position="37"/>
        <end position="38"/>
    </location>
    <ligand>
        <name>3-methyl-2-oxobutanoate</name>
        <dbReference type="ChEBI" id="CHEBI:11851"/>
    </ligand>
</feature>
<keyword evidence="3 5" id="KW-0808">Transferase</keyword>
<feature type="binding site" evidence="5 8">
    <location>
        <position position="106"/>
    </location>
    <ligand>
        <name>Mg(2+)</name>
        <dbReference type="ChEBI" id="CHEBI:18420"/>
    </ligand>
</feature>
<dbReference type="InterPro" id="IPR040442">
    <property type="entry name" value="Pyrv_kinase-like_dom_sf"/>
</dbReference>
<feature type="binding site" evidence="5 7">
    <location>
        <position position="104"/>
    </location>
    <ligand>
        <name>3-methyl-2-oxobutanoate</name>
        <dbReference type="ChEBI" id="CHEBI:11851"/>
    </ligand>
</feature>
<dbReference type="EMBL" id="CP058998">
    <property type="protein sequence ID" value="QLJ52655.1"/>
    <property type="molecule type" value="Genomic_DNA"/>
</dbReference>
<dbReference type="GO" id="GO:0000287">
    <property type="term" value="F:magnesium ion binding"/>
    <property type="evidence" value="ECO:0007669"/>
    <property type="project" value="TreeGrafter"/>
</dbReference>
<keyword evidence="5 8" id="KW-0479">Metal-binding</keyword>
<feature type="active site" description="Proton acceptor" evidence="5 6">
    <location>
        <position position="167"/>
    </location>
</feature>
<dbReference type="PANTHER" id="PTHR20881:SF0">
    <property type="entry name" value="3-METHYL-2-OXOBUTANOATE HYDROXYMETHYLTRANSFERASE"/>
    <property type="match status" value="1"/>
</dbReference>
<dbReference type="AlphaFoldDB" id="A0A7D6BGN2"/>
<comment type="cofactor">
    <cofactor evidence="5 8">
        <name>Mg(2+)</name>
        <dbReference type="ChEBI" id="CHEBI:18420"/>
    </cofactor>
    <text evidence="5 8">Binds 1 Mg(2+) ion per subunit.</text>
</comment>
<dbReference type="GO" id="GO:0015937">
    <property type="term" value="P:coenzyme A biosynthetic process"/>
    <property type="evidence" value="ECO:0007669"/>
    <property type="project" value="UniProtKB-UniRule"/>
</dbReference>
<dbReference type="GO" id="GO:0003864">
    <property type="term" value="F:3-methyl-2-oxobutanoate hydroxymethyltransferase activity"/>
    <property type="evidence" value="ECO:0007669"/>
    <property type="project" value="UniProtKB-UniRule"/>
</dbReference>
<dbReference type="PIRSF" id="PIRSF000388">
    <property type="entry name" value="Pantoate_hydroxy_MeTrfase"/>
    <property type="match status" value="1"/>
</dbReference>
<evidence type="ECO:0000313" key="9">
    <source>
        <dbReference type="EMBL" id="QLJ52655.1"/>
    </source>
</evidence>
<proteinExistence type="inferred from homology"/>
<dbReference type="UniPathway" id="UPA00241"/>
<accession>A0A7D6BGN2</accession>
<protein>
    <recommendedName>
        <fullName evidence="5">3-methyl-2-oxobutanoate hydroxymethyltransferase</fullName>
        <ecNumber evidence="5">2.1.2.11</ecNumber>
    </recommendedName>
    <alternativeName>
        <fullName evidence="5">Ketopantoate hydroxymethyltransferase</fullName>
        <shortName evidence="5">KPHMT</shortName>
    </alternativeName>
</protein>
<sequence length="250" mass="27074">MLEKLKGNKKVVMLTAYDYQVARLVEQAGVDLILVGDSLGMVVLGYETTKKVSMDEMLHHTRAVCRGAQSTPVIGDMPIGSYATPNIALENAKKFLEAGADGVKVEGCVKDVIEKLVSDGIPVMGHLGLLPQTAEKYAVVGKGKEGERVFRESLTVDKLGVFSLVLECVPEQLAKRITENVKSVTIGIGAGKYCDGQVLVINDLLGMDDSFKPKHVKRYANLAETIRNAVAAFKKEVEGGKFPDEAHSFH</sequence>
<gene>
    <name evidence="5" type="primary">panB</name>
    <name evidence="9" type="ORF">Sv326_0480</name>
</gene>
<evidence type="ECO:0000256" key="4">
    <source>
        <dbReference type="ARBA" id="ARBA00022993"/>
    </source>
</evidence>
<comment type="pathway">
    <text evidence="1">Cofactor biosynthesis; (R)-pantothenate biosynthesis; (R)-pantoate from 3-methyl-2-oxobutanoate: step 1/2.</text>
</comment>
<evidence type="ECO:0000256" key="1">
    <source>
        <dbReference type="ARBA" id="ARBA00005033"/>
    </source>
</evidence>
<reference evidence="10" key="1">
    <citation type="submission" date="2020-07" db="EMBL/GenBank/DDBJ databases">
        <title>Metabolic diversity and evolutionary history of the archaeal phylum ###Micrarchaeota### uncovered from a freshwater lake metagenome.</title>
        <authorList>
            <person name="Kadnikov V.V."/>
            <person name="Savvichev A.S."/>
            <person name="Mardanov A.V."/>
            <person name="Beletsky A.V."/>
            <person name="Chupakov A.V."/>
            <person name="Kokryatskaya N.M."/>
            <person name="Pimenov N.V."/>
            <person name="Ravin N.V."/>
        </authorList>
    </citation>
    <scope>NUCLEOTIDE SEQUENCE [LARGE SCALE GENOMIC DNA]</scope>
</reference>
<feature type="binding site" evidence="5 8">
    <location>
        <position position="37"/>
    </location>
    <ligand>
        <name>Mg(2+)</name>
        <dbReference type="ChEBI" id="CHEBI:18420"/>
    </ligand>
</feature>
<dbReference type="EC" id="2.1.2.11" evidence="5"/>
<comment type="subunit">
    <text evidence="5">Homodecamer; pentamer of dimers.</text>
</comment>
<evidence type="ECO:0000256" key="5">
    <source>
        <dbReference type="HAMAP-Rule" id="MF_00156"/>
    </source>
</evidence>
<dbReference type="GO" id="GO:0015940">
    <property type="term" value="P:pantothenate biosynthetic process"/>
    <property type="evidence" value="ECO:0007669"/>
    <property type="project" value="UniProtKB-UniRule"/>
</dbReference>
<dbReference type="HAMAP" id="MF_00156">
    <property type="entry name" value="PanB"/>
    <property type="match status" value="1"/>
</dbReference>
<dbReference type="CDD" id="cd06557">
    <property type="entry name" value="KPHMT-like"/>
    <property type="match status" value="1"/>
</dbReference>
<comment type="function">
    <text evidence="5">Catalyzes the reversible reaction in which hydroxymethyl group from 5,10-methylenetetrahydrofolate is transferred onto alpha-ketoisovalerate to form ketopantoate.</text>
</comment>
<evidence type="ECO:0000256" key="3">
    <source>
        <dbReference type="ARBA" id="ARBA00022679"/>
    </source>
</evidence>
<dbReference type="Pfam" id="PF02548">
    <property type="entry name" value="Pantoate_transf"/>
    <property type="match status" value="1"/>
</dbReference>
<evidence type="ECO:0000313" key="10">
    <source>
        <dbReference type="Proteomes" id="UP000510821"/>
    </source>
</evidence>
<organism evidence="9 10">
    <name type="scientific">Fermentimicrarchaeum limneticum</name>
    <dbReference type="NCBI Taxonomy" id="2795018"/>
    <lineage>
        <taxon>Archaea</taxon>
        <taxon>Candidatus Micrarchaeota</taxon>
        <taxon>Candidatus Fermentimicrarchaeales</taxon>
        <taxon>Candidatus Fermentimicrarchaeaceae</taxon>
        <taxon>Candidatus Fermentimicrarchaeum</taxon>
    </lineage>
</organism>
<feature type="binding site" evidence="5 8">
    <location>
        <position position="76"/>
    </location>
    <ligand>
        <name>Mg(2+)</name>
        <dbReference type="ChEBI" id="CHEBI:18420"/>
    </ligand>
</feature>
<dbReference type="SUPFAM" id="SSF51621">
    <property type="entry name" value="Phosphoenolpyruvate/pyruvate domain"/>
    <property type="match status" value="1"/>
</dbReference>
<dbReference type="InterPro" id="IPR015813">
    <property type="entry name" value="Pyrv/PenolPyrv_kinase-like_dom"/>
</dbReference>
<dbReference type="KEGG" id="flt:Sv326_0480"/>
<keyword evidence="5 8" id="KW-0460">Magnesium</keyword>
<dbReference type="NCBIfam" id="NF001452">
    <property type="entry name" value="PRK00311.1"/>
    <property type="match status" value="1"/>
</dbReference>
<keyword evidence="5" id="KW-0963">Cytoplasm</keyword>
<evidence type="ECO:0000256" key="7">
    <source>
        <dbReference type="PIRSR" id="PIRSR000388-2"/>
    </source>
</evidence>
<dbReference type="GO" id="GO:0008168">
    <property type="term" value="F:methyltransferase activity"/>
    <property type="evidence" value="ECO:0007669"/>
    <property type="project" value="UniProtKB-KW"/>
</dbReference>
<dbReference type="Proteomes" id="UP000510821">
    <property type="component" value="Chromosome"/>
</dbReference>
<dbReference type="Gene3D" id="3.20.20.60">
    <property type="entry name" value="Phosphoenolpyruvate-binding domains"/>
    <property type="match status" value="1"/>
</dbReference>
<dbReference type="NCBIfam" id="TIGR00222">
    <property type="entry name" value="panB"/>
    <property type="match status" value="1"/>
</dbReference>
<keyword evidence="9" id="KW-0489">Methyltransferase</keyword>
<evidence type="ECO:0000256" key="8">
    <source>
        <dbReference type="PIRSR" id="PIRSR000388-3"/>
    </source>
</evidence>
<evidence type="ECO:0000256" key="6">
    <source>
        <dbReference type="PIRSR" id="PIRSR000388-1"/>
    </source>
</evidence>
<feature type="binding site" evidence="5 7">
    <location>
        <position position="76"/>
    </location>
    <ligand>
        <name>3-methyl-2-oxobutanoate</name>
        <dbReference type="ChEBI" id="CHEBI:11851"/>
    </ligand>
</feature>
<dbReference type="FunFam" id="3.20.20.60:FF:000003">
    <property type="entry name" value="3-methyl-2-oxobutanoate hydroxymethyltransferase"/>
    <property type="match status" value="1"/>
</dbReference>
<comment type="pathway">
    <text evidence="5">Cofactor biosynthesis; coenzyme A biosynthesis.</text>
</comment>
<name>A0A7D6BGN2_FERL1</name>
<dbReference type="InterPro" id="IPR003700">
    <property type="entry name" value="Pantoate_hydroxy_MeTrfase"/>
</dbReference>
<comment type="similarity">
    <text evidence="2 5">Belongs to the PanB family.</text>
</comment>
<dbReference type="PANTHER" id="PTHR20881">
    <property type="entry name" value="3-METHYL-2-OXOBUTANOATE HYDROXYMETHYLTRANSFERASE"/>
    <property type="match status" value="1"/>
</dbReference>
<evidence type="ECO:0000256" key="2">
    <source>
        <dbReference type="ARBA" id="ARBA00008676"/>
    </source>
</evidence>
<dbReference type="GO" id="GO:0032259">
    <property type="term" value="P:methylation"/>
    <property type="evidence" value="ECO:0007669"/>
    <property type="project" value="UniProtKB-KW"/>
</dbReference>
<comment type="subcellular location">
    <subcellularLocation>
        <location evidence="5">Cytoplasm</location>
    </subcellularLocation>
</comment>
<comment type="catalytic activity">
    <reaction evidence="5">
        <text>(6R)-5,10-methylene-5,6,7,8-tetrahydrofolate + 3-methyl-2-oxobutanoate + H2O = 2-dehydropantoate + (6S)-5,6,7,8-tetrahydrofolate</text>
        <dbReference type="Rhea" id="RHEA:11824"/>
        <dbReference type="ChEBI" id="CHEBI:11561"/>
        <dbReference type="ChEBI" id="CHEBI:11851"/>
        <dbReference type="ChEBI" id="CHEBI:15377"/>
        <dbReference type="ChEBI" id="CHEBI:15636"/>
        <dbReference type="ChEBI" id="CHEBI:57453"/>
        <dbReference type="EC" id="2.1.2.11"/>
    </reaction>
</comment>
<keyword evidence="4 5" id="KW-0173">Coenzyme A biosynthesis</keyword>